<protein>
    <recommendedName>
        <fullName evidence="2">AMP-dependent synthetase/ligase domain-containing protein</fullName>
    </recommendedName>
</protein>
<dbReference type="InterPro" id="IPR052987">
    <property type="entry name" value="Chloroplast_AMP-bd_Enzymes"/>
</dbReference>
<feature type="compositionally biased region" description="Gly residues" evidence="1">
    <location>
        <begin position="215"/>
        <end position="224"/>
    </location>
</feature>
<dbReference type="AlphaFoldDB" id="A0AAV1I0C9"/>
<evidence type="ECO:0000313" key="4">
    <source>
        <dbReference type="Proteomes" id="UP001314263"/>
    </source>
</evidence>
<dbReference type="Gene3D" id="3.40.50.12780">
    <property type="entry name" value="N-terminal domain of ligase-like"/>
    <property type="match status" value="1"/>
</dbReference>
<dbReference type="EMBL" id="CAUYUE010000005">
    <property type="protein sequence ID" value="CAK0773375.1"/>
    <property type="molecule type" value="Genomic_DNA"/>
</dbReference>
<dbReference type="GO" id="GO:0009507">
    <property type="term" value="C:chloroplast"/>
    <property type="evidence" value="ECO:0007669"/>
    <property type="project" value="TreeGrafter"/>
</dbReference>
<feature type="region of interest" description="Disordered" evidence="1">
    <location>
        <begin position="206"/>
        <end position="225"/>
    </location>
</feature>
<dbReference type="SUPFAM" id="SSF56801">
    <property type="entry name" value="Acetyl-CoA synthetase-like"/>
    <property type="match status" value="1"/>
</dbReference>
<dbReference type="PROSITE" id="PS00455">
    <property type="entry name" value="AMP_BINDING"/>
    <property type="match status" value="1"/>
</dbReference>
<dbReference type="GO" id="GO:0030497">
    <property type="term" value="P:fatty acid elongation"/>
    <property type="evidence" value="ECO:0007669"/>
    <property type="project" value="TreeGrafter"/>
</dbReference>
<comment type="caution">
    <text evidence="3">The sequence shown here is derived from an EMBL/GenBank/DDBJ whole genome shotgun (WGS) entry which is preliminary data.</text>
</comment>
<keyword evidence="4" id="KW-1185">Reference proteome</keyword>
<accession>A0AAV1I0C9</accession>
<organism evidence="3 4">
    <name type="scientific">Coccomyxa viridis</name>
    <dbReference type="NCBI Taxonomy" id="1274662"/>
    <lineage>
        <taxon>Eukaryota</taxon>
        <taxon>Viridiplantae</taxon>
        <taxon>Chlorophyta</taxon>
        <taxon>core chlorophytes</taxon>
        <taxon>Trebouxiophyceae</taxon>
        <taxon>Trebouxiophyceae incertae sedis</taxon>
        <taxon>Coccomyxaceae</taxon>
        <taxon>Coccomyxa</taxon>
    </lineage>
</organism>
<dbReference type="Proteomes" id="UP001314263">
    <property type="component" value="Unassembled WGS sequence"/>
</dbReference>
<dbReference type="PANTHER" id="PTHR43813:SF1">
    <property type="entry name" value="ACYL-ACTIVATING ENZYME 16, CHLOROPLASTIC-RELATED"/>
    <property type="match status" value="1"/>
</dbReference>
<dbReference type="GO" id="GO:0008922">
    <property type="term" value="F:long-chain fatty acid [acyl-carrier-protein] ligase activity"/>
    <property type="evidence" value="ECO:0007669"/>
    <property type="project" value="TreeGrafter"/>
</dbReference>
<dbReference type="InterPro" id="IPR042099">
    <property type="entry name" value="ANL_N_sf"/>
</dbReference>
<dbReference type="Pfam" id="PF23562">
    <property type="entry name" value="AMP-binding_C_3"/>
    <property type="match status" value="1"/>
</dbReference>
<dbReference type="InterPro" id="IPR020845">
    <property type="entry name" value="AMP-binding_CS"/>
</dbReference>
<dbReference type="Pfam" id="PF00501">
    <property type="entry name" value="AMP-binding"/>
    <property type="match status" value="1"/>
</dbReference>
<reference evidence="3 4" key="1">
    <citation type="submission" date="2023-10" db="EMBL/GenBank/DDBJ databases">
        <authorList>
            <person name="Maclean D."/>
            <person name="Macfadyen A."/>
        </authorList>
    </citation>
    <scope>NUCLEOTIDE SEQUENCE [LARGE SCALE GENOMIC DNA]</scope>
</reference>
<name>A0AAV1I0C9_9CHLO</name>
<evidence type="ECO:0000259" key="2">
    <source>
        <dbReference type="Pfam" id="PF00501"/>
    </source>
</evidence>
<sequence>MPWSETLRQTPQNSQQRLALPYKRTQYSSFLAPHKLKPCAREQTQHTRYRRRRLGIHSQLQAETSLESKAGPRGKQLDANATSFNGVPQMWAGLADEHGDQLAAIDPHQNPNTKLTFLELESQIIQFAAGLHALQLQQGEKVALFSENSSRWLVADQAVMMVGAADAVRGASSPAQEMAYIVEHSESCGIIAQDSATLERLAPALSKSPSMAGNNGNGSNGSGTHGQAPGIRFAIVLWGEPNDKCRTLLDCPVLSFADVLAKGHRVSATFSPPPTSADQLATIVYTSGTTGKPKGVMLSHANLKYQLDNLAFFLAPRAGERSLSLLPPWHIYERSCGYFLYSRACTQVYTNIRKFKEDLSSYPAHHFVCVPLVLETLYGRVQAQIKKGPAAKRLLASVFFAAGTAYIRARRIVEGVALQYAHRAPSMPRAMLAALTAAILYPIYRLGQILVFSKIRAALGIMSTIISGGGSLATHLDDFFEVLSLPVLNGWGLTETSPVLACRRSVPPRENVRGSVGLPIPGTQVRVVDPETLAPLGEGERGLLLAKGPGIMKGYFNDEAATAKAFSAGNGWFNTGDLGWRAPTGVAGSHMAGHIVLTGRSKDTIVLSSGENVEPGPIEDACSASTYIQNIVLLGQDHRMLGALVVPAKEAFDELEGIKGKMTEEEIRAVIRTEISKATTDRPHYERIGAFTLLKEPLSPEAGTLTRTFKPRREAIYARYAKEVAEVQGKLRRG</sequence>
<gene>
    <name evidence="3" type="ORF">CVIRNUC_004059</name>
</gene>
<evidence type="ECO:0000313" key="3">
    <source>
        <dbReference type="EMBL" id="CAK0773375.1"/>
    </source>
</evidence>
<dbReference type="PANTHER" id="PTHR43813">
    <property type="entry name" value="ACYL-ACTIVATING ENZYME 16, CHLOROPLASTIC-RELATED"/>
    <property type="match status" value="1"/>
</dbReference>
<proteinExistence type="predicted"/>
<evidence type="ECO:0000256" key="1">
    <source>
        <dbReference type="SAM" id="MobiDB-lite"/>
    </source>
</evidence>
<feature type="domain" description="AMP-dependent synthetase/ligase" evidence="2">
    <location>
        <begin position="95"/>
        <end position="556"/>
    </location>
</feature>
<dbReference type="InterPro" id="IPR000873">
    <property type="entry name" value="AMP-dep_synth/lig_dom"/>
</dbReference>